<gene>
    <name evidence="1" type="ORF">ACFYTF_02745</name>
</gene>
<comment type="caution">
    <text evidence="1">The sequence shown here is derived from an EMBL/GenBank/DDBJ whole genome shotgun (WGS) entry which is preliminary data.</text>
</comment>
<evidence type="ECO:0000313" key="2">
    <source>
        <dbReference type="Proteomes" id="UP001601444"/>
    </source>
</evidence>
<dbReference type="Proteomes" id="UP001601444">
    <property type="component" value="Unassembled WGS sequence"/>
</dbReference>
<proteinExistence type="predicted"/>
<reference evidence="1 2" key="1">
    <citation type="submission" date="2024-10" db="EMBL/GenBank/DDBJ databases">
        <title>The Natural Products Discovery Center: Release of the First 8490 Sequenced Strains for Exploring Actinobacteria Biosynthetic Diversity.</title>
        <authorList>
            <person name="Kalkreuter E."/>
            <person name="Kautsar S.A."/>
            <person name="Yang D."/>
            <person name="Bader C.D."/>
            <person name="Teijaro C.N."/>
            <person name="Fluegel L."/>
            <person name="Davis C.M."/>
            <person name="Simpson J.R."/>
            <person name="Lauterbach L."/>
            <person name="Steele A.D."/>
            <person name="Gui C."/>
            <person name="Meng S."/>
            <person name="Li G."/>
            <person name="Viehrig K."/>
            <person name="Ye F."/>
            <person name="Su P."/>
            <person name="Kiefer A.F."/>
            <person name="Nichols A."/>
            <person name="Cepeda A.J."/>
            <person name="Yan W."/>
            <person name="Fan B."/>
            <person name="Jiang Y."/>
            <person name="Adhikari A."/>
            <person name="Zheng C.-J."/>
            <person name="Schuster L."/>
            <person name="Cowan T.M."/>
            <person name="Smanski M.J."/>
            <person name="Chevrette M.G."/>
            <person name="De Carvalho L.P.S."/>
            <person name="Shen B."/>
        </authorList>
    </citation>
    <scope>NUCLEOTIDE SEQUENCE [LARGE SCALE GENOMIC DNA]</scope>
    <source>
        <strain evidence="1 2">NPDC004045</strain>
    </source>
</reference>
<keyword evidence="2" id="KW-1185">Reference proteome</keyword>
<name>A0ABW6PHB4_9NOCA</name>
<protein>
    <submittedName>
        <fullName evidence="1">Uncharacterized protein</fullName>
    </submittedName>
</protein>
<dbReference type="EMBL" id="JBIAMX010000001">
    <property type="protein sequence ID" value="MFF0541733.1"/>
    <property type="molecule type" value="Genomic_DNA"/>
</dbReference>
<dbReference type="RefSeq" id="WP_305093682.1">
    <property type="nucleotide sequence ID" value="NZ_JBIAMX010000001.1"/>
</dbReference>
<sequence>MNRFTSVAAQDRFVVVASMAGGTNLGTFDCITEAHARITRHIEHVCNLFPGEEVQICQEGPSVVCDWTNGQHITYTVTASR</sequence>
<organism evidence="1 2">
    <name type="scientific">Nocardia thailandica</name>
    <dbReference type="NCBI Taxonomy" id="257275"/>
    <lineage>
        <taxon>Bacteria</taxon>
        <taxon>Bacillati</taxon>
        <taxon>Actinomycetota</taxon>
        <taxon>Actinomycetes</taxon>
        <taxon>Mycobacteriales</taxon>
        <taxon>Nocardiaceae</taxon>
        <taxon>Nocardia</taxon>
    </lineage>
</organism>
<accession>A0ABW6PHB4</accession>
<evidence type="ECO:0000313" key="1">
    <source>
        <dbReference type="EMBL" id="MFF0541733.1"/>
    </source>
</evidence>